<keyword evidence="2" id="KW-0812">Transmembrane</keyword>
<keyword evidence="5" id="KW-1185">Reference proteome</keyword>
<proteinExistence type="predicted"/>
<dbReference type="KEGG" id="ail:FLP10_06350"/>
<evidence type="ECO:0000256" key="1">
    <source>
        <dbReference type="SAM" id="MobiDB-lite"/>
    </source>
</evidence>
<feature type="chain" id="PRO_5022823293" evidence="3">
    <location>
        <begin position="37"/>
        <end position="265"/>
    </location>
</feature>
<protein>
    <submittedName>
        <fullName evidence="4">Uncharacterized protein</fullName>
    </submittedName>
</protein>
<feature type="signal peptide" evidence="3">
    <location>
        <begin position="1"/>
        <end position="36"/>
    </location>
</feature>
<organism evidence="4 5">
    <name type="scientific">Agromyces intestinalis</name>
    <dbReference type="NCBI Taxonomy" id="2592652"/>
    <lineage>
        <taxon>Bacteria</taxon>
        <taxon>Bacillati</taxon>
        <taxon>Actinomycetota</taxon>
        <taxon>Actinomycetes</taxon>
        <taxon>Micrococcales</taxon>
        <taxon>Microbacteriaceae</taxon>
        <taxon>Agromyces</taxon>
    </lineage>
</organism>
<dbReference type="OrthoDB" id="5112092at2"/>
<keyword evidence="2" id="KW-0472">Membrane</keyword>
<feature type="region of interest" description="Disordered" evidence="1">
    <location>
        <begin position="175"/>
        <end position="222"/>
    </location>
</feature>
<evidence type="ECO:0000256" key="2">
    <source>
        <dbReference type="SAM" id="Phobius"/>
    </source>
</evidence>
<accession>A0A5C1YDF0</accession>
<evidence type="ECO:0000313" key="5">
    <source>
        <dbReference type="Proteomes" id="UP000324678"/>
    </source>
</evidence>
<feature type="compositionally biased region" description="Low complexity" evidence="1">
    <location>
        <begin position="209"/>
        <end position="218"/>
    </location>
</feature>
<evidence type="ECO:0000313" key="4">
    <source>
        <dbReference type="EMBL" id="QEO14086.1"/>
    </source>
</evidence>
<feature type="compositionally biased region" description="Pro residues" evidence="1">
    <location>
        <begin position="181"/>
        <end position="192"/>
    </location>
</feature>
<dbReference type="EMBL" id="CP043505">
    <property type="protein sequence ID" value="QEO14086.1"/>
    <property type="molecule type" value="Genomic_DNA"/>
</dbReference>
<sequence>MTPPSVARTPRWAASVLFAAFAAALLGVGSAAPAQAANPPIAISPDGVVYAAQYPGQLFEGVLIVPTGSAVRPFWVQNTGPTGANLAIAVRDVQSADPEFLAALGISAVSGAQGGAVVVLDEVGACASLLRGVHLEPGQSTQVDIELAMANVGGTVAQGSTASFNVRVNLTSDDVPAPDGCTPPIPPQPEGPDIPGVLAPTSGLTAGSPATDATAAPEPDGDVRALEGDTDRFFQEYFVLTWPIALVIGGACAWWWARRRRADGS</sequence>
<feature type="transmembrane region" description="Helical" evidence="2">
    <location>
        <begin position="237"/>
        <end position="257"/>
    </location>
</feature>
<dbReference type="AlphaFoldDB" id="A0A5C1YDF0"/>
<gene>
    <name evidence="4" type="ORF">FLP10_06350</name>
</gene>
<reference evidence="4 5" key="1">
    <citation type="submission" date="2019-09" db="EMBL/GenBank/DDBJ databases">
        <title>Genome sequencing of strain KACC 19306.</title>
        <authorList>
            <person name="Heo J."/>
            <person name="Kim S.-J."/>
            <person name="Kim J.-S."/>
            <person name="Hong S.-B."/>
            <person name="Kwon S.-W."/>
        </authorList>
    </citation>
    <scope>NUCLEOTIDE SEQUENCE [LARGE SCALE GENOMIC DNA]</scope>
    <source>
        <strain evidence="4 5">KACC 19306</strain>
    </source>
</reference>
<evidence type="ECO:0000256" key="3">
    <source>
        <dbReference type="SAM" id="SignalP"/>
    </source>
</evidence>
<keyword evidence="3" id="KW-0732">Signal</keyword>
<dbReference type="Proteomes" id="UP000324678">
    <property type="component" value="Chromosome"/>
</dbReference>
<keyword evidence="2" id="KW-1133">Transmembrane helix</keyword>
<name>A0A5C1YDF0_9MICO</name>
<dbReference type="RefSeq" id="WP_149160108.1">
    <property type="nucleotide sequence ID" value="NZ_CP043505.1"/>
</dbReference>